<dbReference type="Proteomes" id="UP000295411">
    <property type="component" value="Unassembled WGS sequence"/>
</dbReference>
<feature type="transmembrane region" description="Helical" evidence="2">
    <location>
        <begin position="146"/>
        <end position="173"/>
    </location>
</feature>
<feature type="region of interest" description="Disordered" evidence="1">
    <location>
        <begin position="1"/>
        <end position="80"/>
    </location>
</feature>
<name>A0A4R5TUG9_9MICC</name>
<feature type="domain" description="DUF4190" evidence="3">
    <location>
        <begin position="103"/>
        <end position="163"/>
    </location>
</feature>
<gene>
    <name evidence="4" type="ORF">E2F48_12670</name>
</gene>
<evidence type="ECO:0000259" key="3">
    <source>
        <dbReference type="Pfam" id="PF13828"/>
    </source>
</evidence>
<keyword evidence="2" id="KW-0472">Membrane</keyword>
<accession>A0A4R5TUG9</accession>
<feature type="compositionally biased region" description="Gly residues" evidence="1">
    <location>
        <begin position="63"/>
        <end position="75"/>
    </location>
</feature>
<keyword evidence="2" id="KW-1133">Transmembrane helix</keyword>
<reference evidence="4 5" key="1">
    <citation type="submission" date="2019-03" db="EMBL/GenBank/DDBJ databases">
        <title>Arthrobacter sp. nov., an bacterium isolated from biocrust in Mu Us Desert.</title>
        <authorList>
            <person name="Lixiong L."/>
        </authorList>
    </citation>
    <scope>NUCLEOTIDE SEQUENCE [LARGE SCALE GENOMIC DNA]</scope>
    <source>
        <strain evidence="4 5">SLN-3</strain>
    </source>
</reference>
<dbReference type="InterPro" id="IPR025241">
    <property type="entry name" value="DUF4190"/>
</dbReference>
<evidence type="ECO:0000256" key="2">
    <source>
        <dbReference type="SAM" id="Phobius"/>
    </source>
</evidence>
<feature type="transmembrane region" description="Helical" evidence="2">
    <location>
        <begin position="105"/>
        <end position="134"/>
    </location>
</feature>
<dbReference type="OrthoDB" id="4794509at2"/>
<evidence type="ECO:0000256" key="1">
    <source>
        <dbReference type="SAM" id="MobiDB-lite"/>
    </source>
</evidence>
<keyword evidence="5" id="KW-1185">Reference proteome</keyword>
<dbReference type="AlphaFoldDB" id="A0A4R5TUG9"/>
<feature type="compositionally biased region" description="Low complexity" evidence="1">
    <location>
        <begin position="24"/>
        <end position="37"/>
    </location>
</feature>
<proteinExistence type="predicted"/>
<dbReference type="Pfam" id="PF13828">
    <property type="entry name" value="DUF4190"/>
    <property type="match status" value="1"/>
</dbReference>
<sequence length="183" mass="18599">MADDGPRQRPPFSDPHDPRWYSDPGMRGAGPSRPAGPAGEGPSGAHAAGPDPQGAPPHPFGGADPGRGFPDGGQEFGSTSYRQSGTLPYGSYPAPYLTEPRGLSIAALILGAAAVFTGGLLILPQLLAVVFGHLALRREPAGRPLALTGLIMGYIMLLVGLLLVVGFVLLVSLGTAASVTTGP</sequence>
<evidence type="ECO:0000313" key="5">
    <source>
        <dbReference type="Proteomes" id="UP000295411"/>
    </source>
</evidence>
<protein>
    <submittedName>
        <fullName evidence="4">DUF4190 domain-containing protein</fullName>
    </submittedName>
</protein>
<dbReference type="RefSeq" id="WP_133404340.1">
    <property type="nucleotide sequence ID" value="NZ_SMTK01000004.1"/>
</dbReference>
<organism evidence="4 5">
    <name type="scientific">Arthrobacter crusticola</name>
    <dbReference type="NCBI Taxonomy" id="2547960"/>
    <lineage>
        <taxon>Bacteria</taxon>
        <taxon>Bacillati</taxon>
        <taxon>Actinomycetota</taxon>
        <taxon>Actinomycetes</taxon>
        <taxon>Micrococcales</taxon>
        <taxon>Micrococcaceae</taxon>
        <taxon>Arthrobacter</taxon>
    </lineage>
</organism>
<evidence type="ECO:0000313" key="4">
    <source>
        <dbReference type="EMBL" id="TDK24671.1"/>
    </source>
</evidence>
<comment type="caution">
    <text evidence="4">The sequence shown here is derived from an EMBL/GenBank/DDBJ whole genome shotgun (WGS) entry which is preliminary data.</text>
</comment>
<keyword evidence="2" id="KW-0812">Transmembrane</keyword>
<dbReference type="EMBL" id="SMTK01000004">
    <property type="protein sequence ID" value="TDK24671.1"/>
    <property type="molecule type" value="Genomic_DNA"/>
</dbReference>